<keyword evidence="2" id="KW-0472">Membrane</keyword>
<feature type="transmembrane region" description="Helical" evidence="2">
    <location>
        <begin position="77"/>
        <end position="96"/>
    </location>
</feature>
<dbReference type="Pfam" id="PF02592">
    <property type="entry name" value="Vut_1"/>
    <property type="match status" value="1"/>
</dbReference>
<feature type="transmembrane region" description="Helical" evidence="2">
    <location>
        <begin position="182"/>
        <end position="209"/>
    </location>
</feature>
<name>A0A5C8D503_9SPIR</name>
<dbReference type="PANTHER" id="PTHR34300">
    <property type="entry name" value="QUEUOSINE PRECURSOR TRANSPORTER-RELATED"/>
    <property type="match status" value="1"/>
</dbReference>
<dbReference type="InterPro" id="IPR003744">
    <property type="entry name" value="YhhQ"/>
</dbReference>
<dbReference type="RefSeq" id="WP_147738646.1">
    <property type="nucleotide sequence ID" value="NZ_SAXU01000001.1"/>
</dbReference>
<dbReference type="Proteomes" id="UP000324638">
    <property type="component" value="Unassembled WGS sequence"/>
</dbReference>
<evidence type="ECO:0000256" key="2">
    <source>
        <dbReference type="SAM" id="Phobius"/>
    </source>
</evidence>
<organism evidence="3 4">
    <name type="scientific">Brachyspira aalborgi</name>
    <dbReference type="NCBI Taxonomy" id="29522"/>
    <lineage>
        <taxon>Bacteria</taxon>
        <taxon>Pseudomonadati</taxon>
        <taxon>Spirochaetota</taxon>
        <taxon>Spirochaetia</taxon>
        <taxon>Brachyspirales</taxon>
        <taxon>Brachyspiraceae</taxon>
        <taxon>Brachyspira</taxon>
    </lineage>
</organism>
<dbReference type="PANTHER" id="PTHR34300:SF2">
    <property type="entry name" value="QUEUOSINE PRECURSOR TRANSPORTER-RELATED"/>
    <property type="match status" value="1"/>
</dbReference>
<sequence>MENNFENNYNEKNNLSFLTILIICSYIACQMISNISSVKIANVLSLAVDGGTFLYPLAFTIRDMAHKTIGKKNTQKLIIVSSIINIFTPIYFYIISQIPADSSWEFNEAFKMTLSPVIRISIASIIASTLSEFVDTEIYHFFVSKITKKYQWLRVLISNAFSIPVDNFLFVAIAFFKVLPINALIGIFIFNFFVKYAVTIISVPMIYLVKEKD</sequence>
<keyword evidence="2" id="KW-1133">Transmembrane helix</keyword>
<dbReference type="NCBIfam" id="TIGR00697">
    <property type="entry name" value="queuosine precursor transporter"/>
    <property type="match status" value="1"/>
</dbReference>
<feature type="transmembrane region" description="Helical" evidence="2">
    <location>
        <begin position="15"/>
        <end position="33"/>
    </location>
</feature>
<feature type="transmembrane region" description="Helical" evidence="2">
    <location>
        <begin position="116"/>
        <end position="134"/>
    </location>
</feature>
<proteinExistence type="predicted"/>
<evidence type="ECO:0000313" key="4">
    <source>
        <dbReference type="Proteomes" id="UP000324638"/>
    </source>
</evidence>
<feature type="transmembrane region" description="Helical" evidence="2">
    <location>
        <begin position="155"/>
        <end position="176"/>
    </location>
</feature>
<protein>
    <recommendedName>
        <fullName evidence="1">Queuosine precursor transporter</fullName>
    </recommendedName>
</protein>
<evidence type="ECO:0000313" key="3">
    <source>
        <dbReference type="EMBL" id="TXJ20475.1"/>
    </source>
</evidence>
<evidence type="ECO:0000256" key="1">
    <source>
        <dbReference type="NCBIfam" id="TIGR00697"/>
    </source>
</evidence>
<keyword evidence="2" id="KW-0812">Transmembrane</keyword>
<comment type="caution">
    <text evidence="3">The sequence shown here is derived from an EMBL/GenBank/DDBJ whole genome shotgun (WGS) entry which is preliminary data.</text>
</comment>
<dbReference type="AlphaFoldDB" id="A0A5C8D503"/>
<accession>A0A5C8D503</accession>
<feature type="transmembrane region" description="Helical" evidence="2">
    <location>
        <begin position="39"/>
        <end position="57"/>
    </location>
</feature>
<reference evidence="3 4" key="1">
    <citation type="journal article" date="1992" name="Lakartidningen">
        <title>[Penicillin V and not amoxicillin is the first choice preparation in acute otitis].</title>
        <authorList>
            <person name="Kamme C."/>
            <person name="Lundgren K."/>
            <person name="Prellner K."/>
        </authorList>
    </citation>
    <scope>NUCLEOTIDE SEQUENCE [LARGE SCALE GENOMIC DNA]</scope>
    <source>
        <strain evidence="3 4">513A</strain>
    </source>
</reference>
<gene>
    <name evidence="3" type="ORF">EPJ79_04850</name>
</gene>
<dbReference type="EMBL" id="SAXU01000001">
    <property type="protein sequence ID" value="TXJ20475.1"/>
    <property type="molecule type" value="Genomic_DNA"/>
</dbReference>